<comment type="similarity">
    <text evidence="2">Belongs to the COG4 family.</text>
</comment>
<dbReference type="PANTHER" id="PTHR24016:SF0">
    <property type="entry name" value="CONSERVED OLIGOMERIC GOLGI COMPLEX SUBUNIT 4"/>
    <property type="match status" value="1"/>
</dbReference>
<name>A0A167D346_9ASCO</name>
<dbReference type="InterPro" id="IPR048680">
    <property type="entry name" value="COG4_N"/>
</dbReference>
<evidence type="ECO:0000256" key="5">
    <source>
        <dbReference type="ARBA" id="ARBA00022927"/>
    </source>
</evidence>
<dbReference type="PANTHER" id="PTHR24016">
    <property type="entry name" value="CONSERVED OLIGOMERIC GOLGI COMPLEX SUBUNIT 4"/>
    <property type="match status" value="1"/>
</dbReference>
<keyword evidence="7" id="KW-0472">Membrane</keyword>
<evidence type="ECO:0000313" key="11">
    <source>
        <dbReference type="EMBL" id="ANB12421.1"/>
    </source>
</evidence>
<feature type="region of interest" description="Disordered" evidence="9">
    <location>
        <begin position="591"/>
        <end position="633"/>
    </location>
</feature>
<dbReference type="InterPro" id="IPR048682">
    <property type="entry name" value="COG4"/>
</dbReference>
<feature type="region of interest" description="Disordered" evidence="9">
    <location>
        <begin position="407"/>
        <end position="472"/>
    </location>
</feature>
<evidence type="ECO:0000259" key="10">
    <source>
        <dbReference type="SMART" id="SM00762"/>
    </source>
</evidence>
<evidence type="ECO:0000256" key="9">
    <source>
        <dbReference type="SAM" id="MobiDB-lite"/>
    </source>
</evidence>
<dbReference type="Pfam" id="PF20663">
    <property type="entry name" value="COG4_N"/>
    <property type="match status" value="1"/>
</dbReference>
<dbReference type="AlphaFoldDB" id="A0A167D346"/>
<dbReference type="KEGG" id="slb:AWJ20_674"/>
<gene>
    <name evidence="11" type="primary">COG4</name>
    <name evidence="11" type="ORF">AWJ20_674</name>
</gene>
<feature type="domain" description="COG4 transport protein middle alpha-helical bundle" evidence="10">
    <location>
        <begin position="169"/>
        <end position="586"/>
    </location>
</feature>
<dbReference type="GeneID" id="30037732"/>
<keyword evidence="5" id="KW-0653">Protein transport</keyword>
<dbReference type="OrthoDB" id="47059at2759"/>
<evidence type="ECO:0000313" key="12">
    <source>
        <dbReference type="Proteomes" id="UP000189580"/>
    </source>
</evidence>
<dbReference type="InterPro" id="IPR013167">
    <property type="entry name" value="COG4_M"/>
</dbReference>
<reference evidence="11 12" key="1">
    <citation type="submission" date="2016-02" db="EMBL/GenBank/DDBJ databases">
        <title>Complete genome sequence and transcriptome regulation of the pentose utilising yeast Sugiyamaella lignohabitans.</title>
        <authorList>
            <person name="Bellasio M."/>
            <person name="Peymann A."/>
            <person name="Valli M."/>
            <person name="Sipitzky M."/>
            <person name="Graf A."/>
            <person name="Sauer M."/>
            <person name="Marx H."/>
            <person name="Mattanovich D."/>
        </authorList>
    </citation>
    <scope>NUCLEOTIDE SEQUENCE [LARGE SCALE GENOMIC DNA]</scope>
    <source>
        <strain evidence="11 12">CBS 10342</strain>
    </source>
</reference>
<feature type="compositionally biased region" description="Low complexity" evidence="9">
    <location>
        <begin position="407"/>
        <end position="431"/>
    </location>
</feature>
<proteinExistence type="inferred from homology"/>
<comment type="subcellular location">
    <subcellularLocation>
        <location evidence="1">Golgi apparatus membrane</location>
        <topology evidence="1">Peripheral membrane protein</topology>
    </subcellularLocation>
</comment>
<evidence type="ECO:0000256" key="3">
    <source>
        <dbReference type="ARBA" id="ARBA00020975"/>
    </source>
</evidence>
<dbReference type="EMBL" id="CP014501">
    <property type="protein sequence ID" value="ANB12421.1"/>
    <property type="molecule type" value="Genomic_DNA"/>
</dbReference>
<dbReference type="Pfam" id="PF20662">
    <property type="entry name" value="COG4_C"/>
    <property type="match status" value="1"/>
</dbReference>
<accession>A0A167D346</accession>
<evidence type="ECO:0000256" key="1">
    <source>
        <dbReference type="ARBA" id="ARBA00004395"/>
    </source>
</evidence>
<keyword evidence="6" id="KW-0333">Golgi apparatus</keyword>
<dbReference type="RefSeq" id="XP_018734898.1">
    <property type="nucleotide sequence ID" value="XM_018882628.1"/>
</dbReference>
<dbReference type="GO" id="GO:0000139">
    <property type="term" value="C:Golgi membrane"/>
    <property type="evidence" value="ECO:0007669"/>
    <property type="project" value="UniProtKB-SubCell"/>
</dbReference>
<keyword evidence="12" id="KW-1185">Reference proteome</keyword>
<dbReference type="InterPro" id="IPR048684">
    <property type="entry name" value="COG4_C"/>
</dbReference>
<dbReference type="Proteomes" id="UP000189580">
    <property type="component" value="Chromosome a"/>
</dbReference>
<feature type="compositionally biased region" description="Low complexity" evidence="9">
    <location>
        <begin position="610"/>
        <end position="627"/>
    </location>
</feature>
<evidence type="ECO:0000256" key="8">
    <source>
        <dbReference type="ARBA" id="ARBA00031340"/>
    </source>
</evidence>
<feature type="compositionally biased region" description="Low complexity" evidence="9">
    <location>
        <begin position="446"/>
        <end position="467"/>
    </location>
</feature>
<organism evidence="11 12">
    <name type="scientific">Sugiyamaella lignohabitans</name>
    <dbReference type="NCBI Taxonomy" id="796027"/>
    <lineage>
        <taxon>Eukaryota</taxon>
        <taxon>Fungi</taxon>
        <taxon>Dikarya</taxon>
        <taxon>Ascomycota</taxon>
        <taxon>Saccharomycotina</taxon>
        <taxon>Dipodascomycetes</taxon>
        <taxon>Dipodascales</taxon>
        <taxon>Trichomonascaceae</taxon>
        <taxon>Sugiyamaella</taxon>
    </lineage>
</organism>
<evidence type="ECO:0000256" key="4">
    <source>
        <dbReference type="ARBA" id="ARBA00022448"/>
    </source>
</evidence>
<dbReference type="Gene3D" id="1.20.58.1970">
    <property type="match status" value="1"/>
</dbReference>
<dbReference type="SMART" id="SM00762">
    <property type="entry name" value="Cog4"/>
    <property type="match status" value="1"/>
</dbReference>
<evidence type="ECO:0000256" key="2">
    <source>
        <dbReference type="ARBA" id="ARBA00009215"/>
    </source>
</evidence>
<dbReference type="GO" id="GO:0015031">
    <property type="term" value="P:protein transport"/>
    <property type="evidence" value="ECO:0007669"/>
    <property type="project" value="UniProtKB-KW"/>
</dbReference>
<sequence>MSGDELWKELRQCGSEGELVEVLRRVKHASDEVSVELDEVVAGGRAAQNHSLKRLESLRGQLATALGSSRELGSSLAGASFVALRISSKVRSIDNEHSRVKQALKYVQDIQLLKSSILGIRDAMDTRDWERAANYASKARQLPKELINGQFAKLMIPTSEVPNYPQESLTEACDSLCQLFLREFDKATKIRDMDNVSRYFRLFPLIGEETQGLDVYGKFVCGIITTQSRQLIQSRPSDGSMIYGFAMSRLFENIASIVEKHTPIVEKHYGTGRMARVVDSIQNVADSQGGLIIDTFWDEQRINKVVSEVKSYAYSYLVSSFTSSGRMAGAARSGSPSLDAQYQPRRSEDEGVDLKQVAGFVNEMSVMLNRWNLYCNFLAVRWDSFSLIDQAPASVSASASASVSASASTTASTPASASTPTATPTPSRSSTHIITPGSLIPGTSHNGSINTIPGSSSSSSGTVIPVSDEQTTTSSTLHVPSVIVSSQLKKKVDTIVNPAMESLAVFVFRRSVEKAFQLEDLPDLTQKFTPEIPVVTSVVDDVMYILNTLTQQVLSTGQTDFIKTVISSFRRILESDFVGIIQRKLRDEAPKQQLATSTPARVATPLARKPTANMSMSTSSANPSTSSGLGNPALGSSTTVAPSFGIPIMEERKLRIFLIYLNTLSVTADYTNRILRSMDVEGQLHFDDDAQLVTDTLESLSTNFRARCNDLINDGVQVVFTTVINPRLRTICSAMFRDADYMLSPEETDTEDDYTSSSHRSSSRNHSISANFAYDWNSLMAGYAHTLSPDNYNKLIALVATSLSRTIEKWIWSLEGKVNELGAIRLDRDISKIIGILTDGRYKVRDKFVRVAQIVTIVGFDDIDDEQDDIDWILSDSDRQRARQIRVDR</sequence>
<protein>
    <recommendedName>
        <fullName evidence="3">Conserved oligomeric Golgi complex subunit 4</fullName>
    </recommendedName>
    <alternativeName>
        <fullName evidence="8">Component of oligomeric Golgi complex 4</fullName>
    </alternativeName>
</protein>
<evidence type="ECO:0000256" key="6">
    <source>
        <dbReference type="ARBA" id="ARBA00023034"/>
    </source>
</evidence>
<dbReference type="Pfam" id="PF08318">
    <property type="entry name" value="COG4_m"/>
    <property type="match status" value="1"/>
</dbReference>
<evidence type="ECO:0000256" key="7">
    <source>
        <dbReference type="ARBA" id="ARBA00023136"/>
    </source>
</evidence>
<keyword evidence="4" id="KW-0813">Transport</keyword>